<reference evidence="1" key="2">
    <citation type="submission" date="2020-03" db="EMBL/GenBank/DDBJ databases">
        <title>Walnut 2.0.</title>
        <authorList>
            <person name="Marrano A."/>
            <person name="Britton M."/>
            <person name="Zimin A.V."/>
            <person name="Zaini P.A."/>
            <person name="Workman R."/>
            <person name="Puiu D."/>
            <person name="Bianco L."/>
            <person name="Allen B.J."/>
            <person name="Troggio M."/>
            <person name="Leslie C.A."/>
            <person name="Timp W."/>
            <person name="Dendekar A."/>
            <person name="Salzberg S.L."/>
            <person name="Neale D.B."/>
        </authorList>
    </citation>
    <scope>NUCLEOTIDE SEQUENCE</scope>
    <source>
        <tissue evidence="1">Leaves</tissue>
    </source>
</reference>
<evidence type="ECO:0000313" key="2">
    <source>
        <dbReference type="Proteomes" id="UP000619265"/>
    </source>
</evidence>
<dbReference type="Pfam" id="PF03140">
    <property type="entry name" value="DUF247"/>
    <property type="match status" value="1"/>
</dbReference>
<proteinExistence type="predicted"/>
<name>A0A833TW32_JUGRE</name>
<accession>A0A833TW32</accession>
<dbReference type="InterPro" id="IPR004158">
    <property type="entry name" value="DUF247_pln"/>
</dbReference>
<evidence type="ECO:0000313" key="1">
    <source>
        <dbReference type="EMBL" id="KAF5443898.1"/>
    </source>
</evidence>
<dbReference type="PANTHER" id="PTHR31170">
    <property type="entry name" value="BNAC04G53230D PROTEIN"/>
    <property type="match status" value="1"/>
</dbReference>
<reference evidence="1" key="1">
    <citation type="submission" date="2015-10" db="EMBL/GenBank/DDBJ databases">
        <authorList>
            <person name="Martinez-Garcia P.J."/>
            <person name="Crepeau M.W."/>
            <person name="Puiu D."/>
            <person name="Gonzalez-Ibeas D."/>
            <person name="Whalen J."/>
            <person name="Stevens K."/>
            <person name="Paul R."/>
            <person name="Butterfield T."/>
            <person name="Britton M."/>
            <person name="Reagan R."/>
            <person name="Chakraborty S."/>
            <person name="Walawage S.L."/>
            <person name="Vasquez-Gross H.A."/>
            <person name="Cardeno C."/>
            <person name="Famula R."/>
            <person name="Pratt K."/>
            <person name="Kuruganti S."/>
            <person name="Aradhya M.K."/>
            <person name="Leslie C.A."/>
            <person name="Dandekar A.M."/>
            <person name="Salzberg S.L."/>
            <person name="Wegrzyn J.L."/>
            <person name="Langley C.H."/>
            <person name="Neale D.B."/>
        </authorList>
    </citation>
    <scope>NUCLEOTIDE SEQUENCE</scope>
    <source>
        <tissue evidence="1">Leaves</tissue>
    </source>
</reference>
<sequence>MDQITSFSHKGESSRSNYQNPIREFPMVELHFKINEKVMKYTEEAKKLQEEADRRSTSCIYRVPRRHKKINGKSLYEPDIVSIGPYYYNVRDKKYKMAEDCKRKCFGSMLVKAANHNIQFHIYESCLRRISELEEDIRKC</sequence>
<organism evidence="1 2">
    <name type="scientific">Juglans regia</name>
    <name type="common">English walnut</name>
    <dbReference type="NCBI Taxonomy" id="51240"/>
    <lineage>
        <taxon>Eukaryota</taxon>
        <taxon>Viridiplantae</taxon>
        <taxon>Streptophyta</taxon>
        <taxon>Embryophyta</taxon>
        <taxon>Tracheophyta</taxon>
        <taxon>Spermatophyta</taxon>
        <taxon>Magnoliopsida</taxon>
        <taxon>eudicotyledons</taxon>
        <taxon>Gunneridae</taxon>
        <taxon>Pentapetalae</taxon>
        <taxon>rosids</taxon>
        <taxon>fabids</taxon>
        <taxon>Fagales</taxon>
        <taxon>Juglandaceae</taxon>
        <taxon>Juglans</taxon>
    </lineage>
</organism>
<dbReference type="Proteomes" id="UP000619265">
    <property type="component" value="Unassembled WGS sequence"/>
</dbReference>
<dbReference type="Gramene" id="Jr16_17470_p2">
    <property type="protein sequence ID" value="cds.Jr16_17470_p2"/>
    <property type="gene ID" value="Jr16_17470"/>
</dbReference>
<protein>
    <submittedName>
        <fullName evidence="1">Uncharacterized protein</fullName>
    </submittedName>
</protein>
<dbReference type="AlphaFoldDB" id="A0A833TW32"/>
<dbReference type="EMBL" id="LIHL02000016">
    <property type="protein sequence ID" value="KAF5443898.1"/>
    <property type="molecule type" value="Genomic_DNA"/>
</dbReference>
<gene>
    <name evidence="1" type="ORF">F2P56_036419</name>
</gene>
<comment type="caution">
    <text evidence="1">The sequence shown here is derived from an EMBL/GenBank/DDBJ whole genome shotgun (WGS) entry which is preliminary data.</text>
</comment>